<evidence type="ECO:0000259" key="13">
    <source>
        <dbReference type="Pfam" id="PF00593"/>
    </source>
</evidence>
<keyword evidence="3 10" id="KW-1134">Transmembrane beta strand</keyword>
<keyword evidence="15" id="KW-0176">Collagen</keyword>
<dbReference type="Pfam" id="PF00593">
    <property type="entry name" value="TonB_dep_Rec_b-barrel"/>
    <property type="match status" value="1"/>
</dbReference>
<organism evidence="15 16">
    <name type="scientific">Flavihumibacter solisilvae</name>
    <dbReference type="NCBI Taxonomy" id="1349421"/>
    <lineage>
        <taxon>Bacteria</taxon>
        <taxon>Pseudomonadati</taxon>
        <taxon>Bacteroidota</taxon>
        <taxon>Chitinophagia</taxon>
        <taxon>Chitinophagales</taxon>
        <taxon>Chitinophagaceae</taxon>
        <taxon>Flavihumibacter</taxon>
    </lineage>
</organism>
<feature type="domain" description="TonB-dependent receptor plug" evidence="14">
    <location>
        <begin position="121"/>
        <end position="228"/>
    </location>
</feature>
<dbReference type="InterPro" id="IPR036942">
    <property type="entry name" value="Beta-barrel_TonB_sf"/>
</dbReference>
<dbReference type="PANTHER" id="PTHR30069">
    <property type="entry name" value="TONB-DEPENDENT OUTER MEMBRANE RECEPTOR"/>
    <property type="match status" value="1"/>
</dbReference>
<keyword evidence="4 10" id="KW-0812">Transmembrane</keyword>
<feature type="chain" id="PRO_5002151650" evidence="12">
    <location>
        <begin position="21"/>
        <end position="719"/>
    </location>
</feature>
<dbReference type="RefSeq" id="WP_039141658.1">
    <property type="nucleotide sequence ID" value="NZ_JSVC01000018.1"/>
</dbReference>
<dbReference type="EMBL" id="JSVC01000018">
    <property type="protein sequence ID" value="KIC93695.1"/>
    <property type="molecule type" value="Genomic_DNA"/>
</dbReference>
<keyword evidence="6 11" id="KW-0798">TonB box</keyword>
<name>A0A0C1IHL1_9BACT</name>
<dbReference type="SUPFAM" id="SSF49464">
    <property type="entry name" value="Carboxypeptidase regulatory domain-like"/>
    <property type="match status" value="1"/>
</dbReference>
<evidence type="ECO:0000256" key="6">
    <source>
        <dbReference type="ARBA" id="ARBA00023077"/>
    </source>
</evidence>
<dbReference type="OrthoDB" id="1109239at2"/>
<evidence type="ECO:0000256" key="12">
    <source>
        <dbReference type="SAM" id="SignalP"/>
    </source>
</evidence>
<evidence type="ECO:0000259" key="14">
    <source>
        <dbReference type="Pfam" id="PF07715"/>
    </source>
</evidence>
<dbReference type="PROSITE" id="PS51257">
    <property type="entry name" value="PROKAR_LIPOPROTEIN"/>
    <property type="match status" value="1"/>
</dbReference>
<evidence type="ECO:0000256" key="1">
    <source>
        <dbReference type="ARBA" id="ARBA00004571"/>
    </source>
</evidence>
<dbReference type="InterPro" id="IPR012910">
    <property type="entry name" value="Plug_dom"/>
</dbReference>
<dbReference type="GO" id="GO:0015344">
    <property type="term" value="F:siderophore uptake transmembrane transporter activity"/>
    <property type="evidence" value="ECO:0007669"/>
    <property type="project" value="TreeGrafter"/>
</dbReference>
<evidence type="ECO:0000313" key="16">
    <source>
        <dbReference type="Proteomes" id="UP000031408"/>
    </source>
</evidence>
<dbReference type="Gene3D" id="2.40.170.20">
    <property type="entry name" value="TonB-dependent receptor, beta-barrel domain"/>
    <property type="match status" value="1"/>
</dbReference>
<comment type="subcellular location">
    <subcellularLocation>
        <location evidence="1 10">Cell outer membrane</location>
        <topology evidence="1 10">Multi-pass membrane protein</topology>
    </subcellularLocation>
</comment>
<evidence type="ECO:0000256" key="10">
    <source>
        <dbReference type="PROSITE-ProRule" id="PRU01360"/>
    </source>
</evidence>
<keyword evidence="9 10" id="KW-0998">Cell outer membrane</keyword>
<dbReference type="InterPro" id="IPR008969">
    <property type="entry name" value="CarboxyPept-like_regulatory"/>
</dbReference>
<dbReference type="Pfam" id="PF13715">
    <property type="entry name" value="CarbopepD_reg_2"/>
    <property type="match status" value="1"/>
</dbReference>
<feature type="signal peptide" evidence="12">
    <location>
        <begin position="1"/>
        <end position="20"/>
    </location>
</feature>
<dbReference type="GO" id="GO:0009279">
    <property type="term" value="C:cell outer membrane"/>
    <property type="evidence" value="ECO:0007669"/>
    <property type="project" value="UniProtKB-SubCell"/>
</dbReference>
<accession>A0A0C1IHL1</accession>
<dbReference type="GO" id="GO:0044718">
    <property type="term" value="P:siderophore transmembrane transport"/>
    <property type="evidence" value="ECO:0007669"/>
    <property type="project" value="TreeGrafter"/>
</dbReference>
<dbReference type="PANTHER" id="PTHR30069:SF29">
    <property type="entry name" value="HEMOGLOBIN AND HEMOGLOBIN-HAPTOGLOBIN-BINDING PROTEIN 1-RELATED"/>
    <property type="match status" value="1"/>
</dbReference>
<dbReference type="STRING" id="1349421.OI18_16195"/>
<dbReference type="PROSITE" id="PS52016">
    <property type="entry name" value="TONB_DEPENDENT_REC_3"/>
    <property type="match status" value="1"/>
</dbReference>
<evidence type="ECO:0000256" key="11">
    <source>
        <dbReference type="RuleBase" id="RU003357"/>
    </source>
</evidence>
<dbReference type="InterPro" id="IPR037066">
    <property type="entry name" value="Plug_dom_sf"/>
</dbReference>
<reference evidence="15 16" key="1">
    <citation type="submission" date="2014-11" db="EMBL/GenBank/DDBJ databases">
        <title>Genome sequence of Flavihumibacter solisilvae 3-3.</title>
        <authorList>
            <person name="Zhou G."/>
            <person name="Li M."/>
            <person name="Wang G."/>
        </authorList>
    </citation>
    <scope>NUCLEOTIDE SEQUENCE [LARGE SCALE GENOMIC DNA]</scope>
    <source>
        <strain evidence="15 16">3-3</strain>
    </source>
</reference>
<dbReference type="AlphaFoldDB" id="A0A0C1IHL1"/>
<sequence>MKKVLSVCIVLLVACVSTYAQHTLSISIRDKESKEPLAGATVEIRSLKRSAVADSTGLAVITNLATGKYSLHFSFIGFEEQEAMISVPGQDQLFEVLLHKAEEEHEEEVVVQATRSARPFRDIPTRVETISGEELAEKANMKPGEIRMLLSESTGIQTQQTSATSYNSSIRIQGLDGRYTQILKDGFPLYAGFSGGLSLMQLVPLDLKQVEVIKGSSSTLYGGGAIAGLVNLVSKTPTEKRDLSFLANATSAGGLDLSAFYGQRFNKIGVTVFGSRNTGRPYDPADIGLTAIPEFQRYTINPRIFYYGDRTTANFGVSYITEDRVGGSMDYIKNDVSGYYEKNNTDRFTSQLAVTHRLSDNGSLNFKNSYSHFNRSIRVPGYTFMGTQKSTYSELTYSAGAEKMDWIIGANVLTDQFDEDRQSTPVLRNYDYTTFGGFIQNTWRPGDAFSLETGLRGDYVKQYGFELLPRVSAMWKLTSQLTARIGGGFGYKTPTVFNEEAERIQFQGILPINESTARNERSVGGNLDVNYRTHLGEVELVINQMFFYTQLNRPLVLADKGQGEQEFVNANGRLDTRGLETNLRFRYEDLKLFIGYTFADVNTHYDGTKAWFPLTARHRLNNVLMYEKEENFKFGLEAYYVSPQRLNDGTTGRSYWTAGIMGEKIWEKFSIFLNLENFTNTRQTKFGPIYTGPIDNPVFNDIYAPLEGRVLNGGIKLRL</sequence>
<keyword evidence="2 10" id="KW-0813">Transport</keyword>
<keyword evidence="5 12" id="KW-0732">Signal</keyword>
<dbReference type="SUPFAM" id="SSF56935">
    <property type="entry name" value="Porins"/>
    <property type="match status" value="1"/>
</dbReference>
<evidence type="ECO:0000256" key="7">
    <source>
        <dbReference type="ARBA" id="ARBA00023136"/>
    </source>
</evidence>
<dbReference type="Pfam" id="PF07715">
    <property type="entry name" value="Plug"/>
    <property type="match status" value="1"/>
</dbReference>
<comment type="caution">
    <text evidence="15">The sequence shown here is derived from an EMBL/GenBank/DDBJ whole genome shotgun (WGS) entry which is preliminary data.</text>
</comment>
<dbReference type="Proteomes" id="UP000031408">
    <property type="component" value="Unassembled WGS sequence"/>
</dbReference>
<dbReference type="InterPro" id="IPR039426">
    <property type="entry name" value="TonB-dep_rcpt-like"/>
</dbReference>
<dbReference type="Gene3D" id="2.170.130.10">
    <property type="entry name" value="TonB-dependent receptor, plug domain"/>
    <property type="match status" value="1"/>
</dbReference>
<dbReference type="Gene3D" id="2.60.40.1120">
    <property type="entry name" value="Carboxypeptidase-like, regulatory domain"/>
    <property type="match status" value="1"/>
</dbReference>
<protein>
    <submittedName>
        <fullName evidence="15">Collagen-binding protein</fullName>
    </submittedName>
</protein>
<evidence type="ECO:0000256" key="3">
    <source>
        <dbReference type="ARBA" id="ARBA00022452"/>
    </source>
</evidence>
<evidence type="ECO:0000256" key="4">
    <source>
        <dbReference type="ARBA" id="ARBA00022692"/>
    </source>
</evidence>
<keyword evidence="7 10" id="KW-0472">Membrane</keyword>
<comment type="similarity">
    <text evidence="10 11">Belongs to the TonB-dependent receptor family.</text>
</comment>
<proteinExistence type="inferred from homology"/>
<keyword evidence="16" id="KW-1185">Reference proteome</keyword>
<evidence type="ECO:0000313" key="15">
    <source>
        <dbReference type="EMBL" id="KIC93695.1"/>
    </source>
</evidence>
<dbReference type="InterPro" id="IPR000531">
    <property type="entry name" value="Beta-barrel_TonB"/>
</dbReference>
<keyword evidence="8" id="KW-0675">Receptor</keyword>
<evidence type="ECO:0000256" key="9">
    <source>
        <dbReference type="ARBA" id="ARBA00023237"/>
    </source>
</evidence>
<evidence type="ECO:0000256" key="8">
    <source>
        <dbReference type="ARBA" id="ARBA00023170"/>
    </source>
</evidence>
<evidence type="ECO:0000256" key="2">
    <source>
        <dbReference type="ARBA" id="ARBA00022448"/>
    </source>
</evidence>
<gene>
    <name evidence="15" type="ORF">OI18_16195</name>
</gene>
<feature type="domain" description="TonB-dependent receptor-like beta-barrel" evidence="13">
    <location>
        <begin position="303"/>
        <end position="677"/>
    </location>
</feature>
<evidence type="ECO:0000256" key="5">
    <source>
        <dbReference type="ARBA" id="ARBA00022729"/>
    </source>
</evidence>